<dbReference type="InterPro" id="IPR009506">
    <property type="entry name" value="YjiS-like"/>
</dbReference>
<proteinExistence type="predicted"/>
<dbReference type="Proteomes" id="UP000290759">
    <property type="component" value="Unassembled WGS sequence"/>
</dbReference>
<accession>A0A4Q2UG65</accession>
<feature type="domain" description="YjiS-like" evidence="1">
    <location>
        <begin position="34"/>
        <end position="62"/>
    </location>
</feature>
<dbReference type="Pfam" id="PF06568">
    <property type="entry name" value="YjiS-like"/>
    <property type="match status" value="1"/>
</dbReference>
<dbReference type="RefSeq" id="WP_129222594.1">
    <property type="nucleotide sequence ID" value="NZ_QYBB01000001.1"/>
</dbReference>
<reference evidence="2 3" key="1">
    <citation type="submission" date="2018-12" db="EMBL/GenBank/DDBJ databases">
        <authorList>
            <person name="Grouzdev D.S."/>
            <person name="Krutkina M.S."/>
        </authorList>
    </citation>
    <scope>NUCLEOTIDE SEQUENCE [LARGE SCALE GENOMIC DNA]</scope>
    <source>
        <strain evidence="2 3">RmlP026</strain>
    </source>
</reference>
<evidence type="ECO:0000259" key="1">
    <source>
        <dbReference type="Pfam" id="PF06568"/>
    </source>
</evidence>
<comment type="caution">
    <text evidence="2">The sequence shown here is derived from an EMBL/GenBank/DDBJ whole genome shotgun (WGS) entry which is preliminary data.</text>
</comment>
<evidence type="ECO:0000313" key="2">
    <source>
        <dbReference type="EMBL" id="RYC33735.1"/>
    </source>
</evidence>
<protein>
    <submittedName>
        <fullName evidence="2">DUF1127 domain-containing protein</fullName>
    </submittedName>
</protein>
<name>A0A4Q2UG65_9HYPH</name>
<dbReference type="EMBL" id="QYBB01000001">
    <property type="protein sequence ID" value="RYC33735.1"/>
    <property type="molecule type" value="Genomic_DNA"/>
</dbReference>
<dbReference type="AlphaFoldDB" id="A0A4Q2UG65"/>
<gene>
    <name evidence="2" type="ORF">D3273_00320</name>
</gene>
<reference evidence="2 3" key="2">
    <citation type="submission" date="2019-02" db="EMBL/GenBank/DDBJ databases">
        <title>'Lichenibacterium ramalinii' gen. nov. sp. nov., 'Lichenibacterium minor' gen. nov. sp. nov.</title>
        <authorList>
            <person name="Pankratov T."/>
        </authorList>
    </citation>
    <scope>NUCLEOTIDE SEQUENCE [LARGE SCALE GENOMIC DNA]</scope>
    <source>
        <strain evidence="2 3">RmlP026</strain>
    </source>
</reference>
<keyword evidence="3" id="KW-1185">Reference proteome</keyword>
<sequence>MTDSARSLGTTRSDATVAVWAALRSAAGWPVRVYRARALMHQLAGLDAHELRDIGLTPGDLRDASALAFDADPSLALRRRAEERRRWR</sequence>
<dbReference type="OrthoDB" id="8163716at2"/>
<evidence type="ECO:0000313" key="3">
    <source>
        <dbReference type="Proteomes" id="UP000290759"/>
    </source>
</evidence>
<organism evidence="2 3">
    <name type="scientific">Lichenibacterium minor</name>
    <dbReference type="NCBI Taxonomy" id="2316528"/>
    <lineage>
        <taxon>Bacteria</taxon>
        <taxon>Pseudomonadati</taxon>
        <taxon>Pseudomonadota</taxon>
        <taxon>Alphaproteobacteria</taxon>
        <taxon>Hyphomicrobiales</taxon>
        <taxon>Lichenihabitantaceae</taxon>
        <taxon>Lichenibacterium</taxon>
    </lineage>
</organism>